<accession>A0A078GW39</accession>
<keyword evidence="2" id="KW-1185">Reference proteome</keyword>
<gene>
    <name evidence="1" type="primary">BnaAnng03480D</name>
    <name evidence="1" type="ORF">GSBRNA2T00043537001</name>
</gene>
<reference evidence="1 2" key="1">
    <citation type="journal article" date="2014" name="Science">
        <title>Plant genetics. Early allopolyploid evolution in the post-Neolithic Brassica napus oilseed genome.</title>
        <authorList>
            <person name="Chalhoub B."/>
            <person name="Denoeud F."/>
            <person name="Liu S."/>
            <person name="Parkin I.A."/>
            <person name="Tang H."/>
            <person name="Wang X."/>
            <person name="Chiquet J."/>
            <person name="Belcram H."/>
            <person name="Tong C."/>
            <person name="Samans B."/>
            <person name="Correa M."/>
            <person name="Da Silva C."/>
            <person name="Just J."/>
            <person name="Falentin C."/>
            <person name="Koh C.S."/>
            <person name="Le Clainche I."/>
            <person name="Bernard M."/>
            <person name="Bento P."/>
            <person name="Noel B."/>
            <person name="Labadie K."/>
            <person name="Alberti A."/>
            <person name="Charles M."/>
            <person name="Arnaud D."/>
            <person name="Guo H."/>
            <person name="Daviaud C."/>
            <person name="Alamery S."/>
            <person name="Jabbari K."/>
            <person name="Zhao M."/>
            <person name="Edger P.P."/>
            <person name="Chelaifa H."/>
            <person name="Tack D."/>
            <person name="Lassalle G."/>
            <person name="Mestiri I."/>
            <person name="Schnel N."/>
            <person name="Le Paslier M.C."/>
            <person name="Fan G."/>
            <person name="Renault V."/>
            <person name="Bayer P.E."/>
            <person name="Golicz A.A."/>
            <person name="Manoli S."/>
            <person name="Lee T.H."/>
            <person name="Thi V.H."/>
            <person name="Chalabi S."/>
            <person name="Hu Q."/>
            <person name="Fan C."/>
            <person name="Tollenaere R."/>
            <person name="Lu Y."/>
            <person name="Battail C."/>
            <person name="Shen J."/>
            <person name="Sidebottom C.H."/>
            <person name="Wang X."/>
            <person name="Canaguier A."/>
            <person name="Chauveau A."/>
            <person name="Berard A."/>
            <person name="Deniot G."/>
            <person name="Guan M."/>
            <person name="Liu Z."/>
            <person name="Sun F."/>
            <person name="Lim Y.P."/>
            <person name="Lyons E."/>
            <person name="Town C.D."/>
            <person name="Bancroft I."/>
            <person name="Wang X."/>
            <person name="Meng J."/>
            <person name="Ma J."/>
            <person name="Pires J.C."/>
            <person name="King G.J."/>
            <person name="Brunel D."/>
            <person name="Delourme R."/>
            <person name="Renard M."/>
            <person name="Aury J.M."/>
            <person name="Adams K.L."/>
            <person name="Batley J."/>
            <person name="Snowdon R.J."/>
            <person name="Tost J."/>
            <person name="Edwards D."/>
            <person name="Zhou Y."/>
            <person name="Hua W."/>
            <person name="Sharpe A.G."/>
            <person name="Paterson A.H."/>
            <person name="Guan C."/>
            <person name="Wincker P."/>
        </authorList>
    </citation>
    <scope>NUCLEOTIDE SEQUENCE [LARGE SCALE GENOMIC DNA]</scope>
    <source>
        <strain evidence="2">cv. Darmor-bzh</strain>
    </source>
</reference>
<name>A0A078GW39_BRANA</name>
<dbReference type="AlphaFoldDB" id="A0A078GW39"/>
<dbReference type="Gramene" id="CDY29726">
    <property type="protein sequence ID" value="CDY29726"/>
    <property type="gene ID" value="GSBRNA2T00043537001"/>
</dbReference>
<evidence type="ECO:0000313" key="2">
    <source>
        <dbReference type="Proteomes" id="UP000028999"/>
    </source>
</evidence>
<proteinExistence type="predicted"/>
<protein>
    <submittedName>
        <fullName evidence="1">BnaAnng03480D protein</fullName>
    </submittedName>
</protein>
<dbReference type="Proteomes" id="UP000028999">
    <property type="component" value="Unassembled WGS sequence"/>
</dbReference>
<evidence type="ECO:0000313" key="1">
    <source>
        <dbReference type="EMBL" id="CDY29726.1"/>
    </source>
</evidence>
<organism evidence="1 2">
    <name type="scientific">Brassica napus</name>
    <name type="common">Rape</name>
    <dbReference type="NCBI Taxonomy" id="3708"/>
    <lineage>
        <taxon>Eukaryota</taxon>
        <taxon>Viridiplantae</taxon>
        <taxon>Streptophyta</taxon>
        <taxon>Embryophyta</taxon>
        <taxon>Tracheophyta</taxon>
        <taxon>Spermatophyta</taxon>
        <taxon>Magnoliopsida</taxon>
        <taxon>eudicotyledons</taxon>
        <taxon>Gunneridae</taxon>
        <taxon>Pentapetalae</taxon>
        <taxon>rosids</taxon>
        <taxon>malvids</taxon>
        <taxon>Brassicales</taxon>
        <taxon>Brassicaceae</taxon>
        <taxon>Brassiceae</taxon>
        <taxon>Brassica</taxon>
    </lineage>
</organism>
<dbReference type="EMBL" id="LK032242">
    <property type="protein sequence ID" value="CDY29726.1"/>
    <property type="molecule type" value="Genomic_DNA"/>
</dbReference>
<sequence>MHPASVTSSPRTNVSHLYYGVNLQQMLLMIFRWRSV</sequence>
<dbReference type="PaxDb" id="3708-A0A078GW39"/>